<keyword evidence="11" id="KW-1185">Reference proteome</keyword>
<dbReference type="GO" id="GO:0005634">
    <property type="term" value="C:nucleus"/>
    <property type="evidence" value="ECO:0007669"/>
    <property type="project" value="UniProtKB-SubCell"/>
</dbReference>
<dbReference type="GO" id="GO:0008270">
    <property type="term" value="F:zinc ion binding"/>
    <property type="evidence" value="ECO:0007669"/>
    <property type="project" value="UniProtKB-KW"/>
</dbReference>
<dbReference type="PROSITE" id="PS51037">
    <property type="entry name" value="YEATS"/>
    <property type="match status" value="1"/>
</dbReference>
<dbReference type="EMBL" id="ML978260">
    <property type="protein sequence ID" value="KAF2025663.1"/>
    <property type="molecule type" value="Genomic_DNA"/>
</dbReference>
<evidence type="ECO:0008006" key="12">
    <source>
        <dbReference type="Google" id="ProtNLM"/>
    </source>
</evidence>
<dbReference type="InterPro" id="IPR017907">
    <property type="entry name" value="Znf_RING_CS"/>
</dbReference>
<gene>
    <name evidence="10" type="ORF">EK21DRAFT_10197</name>
</gene>
<dbReference type="PROSITE" id="PS00518">
    <property type="entry name" value="ZF_RING_1"/>
    <property type="match status" value="1"/>
</dbReference>
<dbReference type="Gene3D" id="2.60.40.1970">
    <property type="entry name" value="YEATS domain"/>
    <property type="match status" value="1"/>
</dbReference>
<name>A0A9P4GZE2_9PLEO</name>
<evidence type="ECO:0000256" key="7">
    <source>
        <dbReference type="SAM" id="MobiDB-lite"/>
    </source>
</evidence>
<dbReference type="Gene3D" id="3.30.40.10">
    <property type="entry name" value="Zinc/RING finger domain, C3HC4 (zinc finger)"/>
    <property type="match status" value="1"/>
</dbReference>
<comment type="subcellular location">
    <subcellularLocation>
        <location evidence="6">Nucleus</location>
    </subcellularLocation>
</comment>
<dbReference type="InterPro" id="IPR013083">
    <property type="entry name" value="Znf_RING/FYVE/PHD"/>
</dbReference>
<dbReference type="Proteomes" id="UP000799777">
    <property type="component" value="Unassembled WGS sequence"/>
</dbReference>
<dbReference type="InterPro" id="IPR055129">
    <property type="entry name" value="YEATS_dom"/>
</dbReference>
<evidence type="ECO:0000313" key="11">
    <source>
        <dbReference type="Proteomes" id="UP000799777"/>
    </source>
</evidence>
<dbReference type="SUPFAM" id="SSF57850">
    <property type="entry name" value="RING/U-box"/>
    <property type="match status" value="1"/>
</dbReference>
<dbReference type="Pfam" id="PF13445">
    <property type="entry name" value="zf-RING_UBOX"/>
    <property type="match status" value="1"/>
</dbReference>
<reference evidence="10" key="1">
    <citation type="journal article" date="2020" name="Stud. Mycol.">
        <title>101 Dothideomycetes genomes: a test case for predicting lifestyles and emergence of pathogens.</title>
        <authorList>
            <person name="Haridas S."/>
            <person name="Albert R."/>
            <person name="Binder M."/>
            <person name="Bloem J."/>
            <person name="Labutti K."/>
            <person name="Salamov A."/>
            <person name="Andreopoulos B."/>
            <person name="Baker S."/>
            <person name="Barry K."/>
            <person name="Bills G."/>
            <person name="Bluhm B."/>
            <person name="Cannon C."/>
            <person name="Castanera R."/>
            <person name="Culley D."/>
            <person name="Daum C."/>
            <person name="Ezra D."/>
            <person name="Gonzalez J."/>
            <person name="Henrissat B."/>
            <person name="Kuo A."/>
            <person name="Liang C."/>
            <person name="Lipzen A."/>
            <person name="Lutzoni F."/>
            <person name="Magnuson J."/>
            <person name="Mondo S."/>
            <person name="Nolan M."/>
            <person name="Ohm R."/>
            <person name="Pangilinan J."/>
            <person name="Park H.-J."/>
            <person name="Ramirez L."/>
            <person name="Alfaro M."/>
            <person name="Sun H."/>
            <person name="Tritt A."/>
            <person name="Yoshinaga Y."/>
            <person name="Zwiers L.-H."/>
            <person name="Turgeon B."/>
            <person name="Goodwin S."/>
            <person name="Spatafora J."/>
            <person name="Crous P."/>
            <person name="Grigoriev I."/>
        </authorList>
    </citation>
    <scope>NUCLEOTIDE SEQUENCE</scope>
    <source>
        <strain evidence="10">CBS 110217</strain>
    </source>
</reference>
<evidence type="ECO:0000259" key="8">
    <source>
        <dbReference type="PROSITE" id="PS50089"/>
    </source>
</evidence>
<feature type="region of interest" description="Disordered" evidence="7">
    <location>
        <begin position="231"/>
        <end position="271"/>
    </location>
</feature>
<feature type="domain" description="RING-type" evidence="8">
    <location>
        <begin position="12"/>
        <end position="78"/>
    </location>
</feature>
<dbReference type="InterPro" id="IPR027370">
    <property type="entry name" value="Znf-RING_euk"/>
</dbReference>
<dbReference type="PROSITE" id="PS50089">
    <property type="entry name" value="ZF_RING_2"/>
    <property type="match status" value="1"/>
</dbReference>
<feature type="non-terminal residue" evidence="10">
    <location>
        <position position="1"/>
    </location>
</feature>
<comment type="caution">
    <text evidence="10">The sequence shown here is derived from an EMBL/GenBank/DDBJ whole genome shotgun (WGS) entry which is preliminary data.</text>
</comment>
<organism evidence="10 11">
    <name type="scientific">Setomelanomma holmii</name>
    <dbReference type="NCBI Taxonomy" id="210430"/>
    <lineage>
        <taxon>Eukaryota</taxon>
        <taxon>Fungi</taxon>
        <taxon>Dikarya</taxon>
        <taxon>Ascomycota</taxon>
        <taxon>Pezizomycotina</taxon>
        <taxon>Dothideomycetes</taxon>
        <taxon>Pleosporomycetidae</taxon>
        <taxon>Pleosporales</taxon>
        <taxon>Pleosporineae</taxon>
        <taxon>Phaeosphaeriaceae</taxon>
        <taxon>Setomelanomma</taxon>
    </lineage>
</organism>
<evidence type="ECO:0000259" key="9">
    <source>
        <dbReference type="PROSITE" id="PS51037"/>
    </source>
</evidence>
<evidence type="ECO:0000256" key="2">
    <source>
        <dbReference type="ARBA" id="ARBA00022771"/>
    </source>
</evidence>
<dbReference type="SMART" id="SM00184">
    <property type="entry name" value="RING"/>
    <property type="match status" value="1"/>
</dbReference>
<proteinExistence type="predicted"/>
<dbReference type="OrthoDB" id="1630758at2759"/>
<evidence type="ECO:0000313" key="10">
    <source>
        <dbReference type="EMBL" id="KAF2025663.1"/>
    </source>
</evidence>
<accession>A0A9P4GZE2</accession>
<evidence type="ECO:0000256" key="6">
    <source>
        <dbReference type="PROSITE-ProRule" id="PRU00376"/>
    </source>
</evidence>
<feature type="non-terminal residue" evidence="10">
    <location>
        <position position="271"/>
    </location>
</feature>
<evidence type="ECO:0000256" key="3">
    <source>
        <dbReference type="ARBA" id="ARBA00022833"/>
    </source>
</evidence>
<evidence type="ECO:0000256" key="5">
    <source>
        <dbReference type="PROSITE-ProRule" id="PRU00175"/>
    </source>
</evidence>
<keyword evidence="1" id="KW-0479">Metal-binding</keyword>
<protein>
    <recommendedName>
        <fullName evidence="12">RING-type domain-containing protein</fullName>
    </recommendedName>
</protein>
<keyword evidence="3" id="KW-0862">Zinc</keyword>
<feature type="compositionally biased region" description="Basic and acidic residues" evidence="7">
    <location>
        <begin position="237"/>
        <end position="250"/>
    </location>
</feature>
<feature type="domain" description="YEATS" evidence="9">
    <location>
        <begin position="114"/>
        <end position="271"/>
    </location>
</feature>
<feature type="compositionally biased region" description="Acidic residues" evidence="7">
    <location>
        <begin position="261"/>
        <end position="271"/>
    </location>
</feature>
<evidence type="ECO:0000256" key="1">
    <source>
        <dbReference type="ARBA" id="ARBA00022723"/>
    </source>
</evidence>
<evidence type="ECO:0000256" key="4">
    <source>
        <dbReference type="ARBA" id="ARBA00023242"/>
    </source>
</evidence>
<dbReference type="Pfam" id="PF03366">
    <property type="entry name" value="YEATS"/>
    <property type="match status" value="1"/>
</dbReference>
<keyword evidence="4 6" id="KW-0539">Nucleus</keyword>
<dbReference type="InterPro" id="IPR038704">
    <property type="entry name" value="YEAST_sf"/>
</dbReference>
<dbReference type="InterPro" id="IPR001841">
    <property type="entry name" value="Znf_RING"/>
</dbReference>
<dbReference type="AlphaFoldDB" id="A0A9P4GZE2"/>
<sequence length="271" mass="31128">APTEEVAHDDLCPICQLLLFTPVRTQCNHLLCASCMAQWADVSSTNRIEHTSLDVNLTNFDPNYDPMYDLEAGCPMCRTHTTASADNVLAKKLEKKYPTTYAVCREKDRKGNRARDSPPEGVMILIGNKHRLVRGAEDDNQHDWTFFVRISRPELVQEVRVKLHPTLHPPRLVLRDPPYEVRQLGWGWFTIEAEIVLKEPYSWTIDNSGTRQPGLELSWLLDFEGRGRQGRVRAKVKKSEGDALEADRATRHSPVRWPHMDDEDDEEDDED</sequence>
<keyword evidence="2 5" id="KW-0863">Zinc-finger</keyword>